<protein>
    <submittedName>
        <fullName evidence="3">Transcriptional regulator, AbrB family</fullName>
    </submittedName>
</protein>
<dbReference type="STRING" id="573061.Clocel_3572"/>
<evidence type="ECO:0000313" key="4">
    <source>
        <dbReference type="Proteomes" id="UP000002730"/>
    </source>
</evidence>
<accession>D9SWG5</accession>
<dbReference type="SMART" id="SM00966">
    <property type="entry name" value="SpoVT_AbrB"/>
    <property type="match status" value="1"/>
</dbReference>
<evidence type="ECO:0000313" key="3">
    <source>
        <dbReference type="EMBL" id="ADL53247.1"/>
    </source>
</evidence>
<dbReference type="PANTHER" id="PTHR36432">
    <property type="match status" value="1"/>
</dbReference>
<dbReference type="HOGENOM" id="CLU_158484_0_1_9"/>
<proteinExistence type="predicted"/>
<sequence>MKSTGVVRKLDQLGRIVFPIELRRTLEIEVGDGLEIFTENETIILKKHQPGCIFCGNVRNVTYLKGKCICKECKEELKNESF</sequence>
<dbReference type="InterPro" id="IPR052731">
    <property type="entry name" value="B_subtilis_Trans_State_Reg"/>
</dbReference>
<dbReference type="RefSeq" id="WP_013291907.1">
    <property type="nucleotide sequence ID" value="NC_014393.1"/>
</dbReference>
<evidence type="ECO:0000259" key="2">
    <source>
        <dbReference type="PROSITE" id="PS51740"/>
    </source>
</evidence>
<reference evidence="3 4" key="1">
    <citation type="submission" date="2010-08" db="EMBL/GenBank/DDBJ databases">
        <title>Complete sequence of Clostridium cellulovorans 743B.</title>
        <authorList>
            <consortium name="US DOE Joint Genome Institute"/>
            <person name="Lucas S."/>
            <person name="Copeland A."/>
            <person name="Lapidus A."/>
            <person name="Cheng J.-F."/>
            <person name="Bruce D."/>
            <person name="Goodwin L."/>
            <person name="Pitluck S."/>
            <person name="Chertkov O."/>
            <person name="Detter J.C."/>
            <person name="Han C."/>
            <person name="Tapia R."/>
            <person name="Land M."/>
            <person name="Hauser L."/>
            <person name="Chang Y.-J."/>
            <person name="Jeffries C."/>
            <person name="Kyrpides N."/>
            <person name="Ivanova N."/>
            <person name="Mikhailova N."/>
            <person name="Hemme C.L."/>
            <person name="Woyke T."/>
        </authorList>
    </citation>
    <scope>NUCLEOTIDE SEQUENCE [LARGE SCALE GENOMIC DNA]</scope>
    <source>
        <strain evidence="4">ATCC 35296 / DSM 3052 / OCM 3 / 743B</strain>
    </source>
</reference>
<gene>
    <name evidence="3" type="ordered locus">Clocel_3572</name>
</gene>
<evidence type="ECO:0000256" key="1">
    <source>
        <dbReference type="PROSITE-ProRule" id="PRU01076"/>
    </source>
</evidence>
<dbReference type="NCBIfam" id="TIGR01439">
    <property type="entry name" value="lp_hng_hel_AbrB"/>
    <property type="match status" value="1"/>
</dbReference>
<dbReference type="PROSITE" id="PS51740">
    <property type="entry name" value="SPOVT_ABRB"/>
    <property type="match status" value="1"/>
</dbReference>
<dbReference type="OrthoDB" id="9782993at2"/>
<dbReference type="Gene3D" id="2.10.260.10">
    <property type="match status" value="1"/>
</dbReference>
<feature type="domain" description="SpoVT-AbrB" evidence="2">
    <location>
        <begin position="5"/>
        <end position="50"/>
    </location>
</feature>
<dbReference type="PANTHER" id="PTHR36432:SF4">
    <property type="entry name" value="TRANSITION STATE REGULATOR ABH-RELATED"/>
    <property type="match status" value="1"/>
</dbReference>
<organism evidence="3 4">
    <name type="scientific">Clostridium cellulovorans (strain ATCC 35296 / DSM 3052 / OCM 3 / 743B)</name>
    <dbReference type="NCBI Taxonomy" id="573061"/>
    <lineage>
        <taxon>Bacteria</taxon>
        <taxon>Bacillati</taxon>
        <taxon>Bacillota</taxon>
        <taxon>Clostridia</taxon>
        <taxon>Eubacteriales</taxon>
        <taxon>Clostridiaceae</taxon>
        <taxon>Clostridium</taxon>
    </lineage>
</organism>
<dbReference type="EMBL" id="CP002160">
    <property type="protein sequence ID" value="ADL53247.1"/>
    <property type="molecule type" value="Genomic_DNA"/>
</dbReference>
<dbReference type="GO" id="GO:0003677">
    <property type="term" value="F:DNA binding"/>
    <property type="evidence" value="ECO:0007669"/>
    <property type="project" value="UniProtKB-UniRule"/>
</dbReference>
<name>D9SWG5_CLOC7</name>
<dbReference type="Pfam" id="PF04014">
    <property type="entry name" value="MazE_antitoxin"/>
    <property type="match status" value="1"/>
</dbReference>
<dbReference type="AlphaFoldDB" id="D9SWG5"/>
<dbReference type="eggNOG" id="COG2002">
    <property type="taxonomic scope" value="Bacteria"/>
</dbReference>
<dbReference type="InterPro" id="IPR007159">
    <property type="entry name" value="SpoVT-AbrB_dom"/>
</dbReference>
<keyword evidence="1" id="KW-0238">DNA-binding</keyword>
<dbReference type="KEGG" id="ccb:Clocel_3572"/>
<dbReference type="InterPro" id="IPR037914">
    <property type="entry name" value="SpoVT-AbrB_sf"/>
</dbReference>
<dbReference type="Proteomes" id="UP000002730">
    <property type="component" value="Chromosome"/>
</dbReference>
<keyword evidence="4" id="KW-1185">Reference proteome</keyword>
<dbReference type="SUPFAM" id="SSF89447">
    <property type="entry name" value="AbrB/MazE/MraZ-like"/>
    <property type="match status" value="1"/>
</dbReference>